<dbReference type="NCBIfam" id="NF008112">
    <property type="entry name" value="PRK10859.1"/>
    <property type="match status" value="1"/>
</dbReference>
<organism evidence="8">
    <name type="scientific">hydrothermal vent metagenome</name>
    <dbReference type="NCBI Taxonomy" id="652676"/>
    <lineage>
        <taxon>unclassified sequences</taxon>
        <taxon>metagenomes</taxon>
        <taxon>ecological metagenomes</taxon>
    </lineage>
</organism>
<feature type="domain" description="Solute-binding protein family 3/N-terminal" evidence="7">
    <location>
        <begin position="48"/>
        <end position="275"/>
    </location>
</feature>
<dbReference type="PANTHER" id="PTHR35936">
    <property type="entry name" value="MEMBRANE-BOUND LYTIC MUREIN TRANSGLYCOSYLASE F"/>
    <property type="match status" value="1"/>
</dbReference>
<evidence type="ECO:0000256" key="5">
    <source>
        <dbReference type="ARBA" id="ARBA00023239"/>
    </source>
</evidence>
<dbReference type="InterPro" id="IPR008258">
    <property type="entry name" value="Transglycosylase_SLT_dom_1"/>
</dbReference>
<keyword evidence="5" id="KW-0456">Lyase</keyword>
<gene>
    <name evidence="8" type="ORF">MNB_SM-6-1533</name>
</gene>
<keyword evidence="4" id="KW-0998">Cell outer membrane</keyword>
<evidence type="ECO:0000256" key="6">
    <source>
        <dbReference type="ARBA" id="ARBA00023316"/>
    </source>
</evidence>
<dbReference type="SUPFAM" id="SSF53850">
    <property type="entry name" value="Periplasmic binding protein-like II"/>
    <property type="match status" value="1"/>
</dbReference>
<dbReference type="Pfam" id="PF01464">
    <property type="entry name" value="SLT"/>
    <property type="match status" value="1"/>
</dbReference>
<evidence type="ECO:0000256" key="4">
    <source>
        <dbReference type="ARBA" id="ARBA00023237"/>
    </source>
</evidence>
<evidence type="ECO:0000256" key="1">
    <source>
        <dbReference type="ARBA" id="ARBA00004339"/>
    </source>
</evidence>
<dbReference type="SUPFAM" id="SSF53955">
    <property type="entry name" value="Lysozyme-like"/>
    <property type="match status" value="1"/>
</dbReference>
<dbReference type="Gene3D" id="3.40.190.10">
    <property type="entry name" value="Periplasmic binding protein-like II"/>
    <property type="match status" value="2"/>
</dbReference>
<dbReference type="CDD" id="cd13403">
    <property type="entry name" value="MLTF-like"/>
    <property type="match status" value="1"/>
</dbReference>
<dbReference type="CDD" id="cd01009">
    <property type="entry name" value="PBP2_YfhD_N"/>
    <property type="match status" value="1"/>
</dbReference>
<dbReference type="GO" id="GO:0009279">
    <property type="term" value="C:cell outer membrane"/>
    <property type="evidence" value="ECO:0007669"/>
    <property type="project" value="UniProtKB-SubCell"/>
</dbReference>
<dbReference type="HAMAP" id="MF_02016">
    <property type="entry name" value="MltF"/>
    <property type="match status" value="1"/>
</dbReference>
<dbReference type="InterPro" id="IPR001638">
    <property type="entry name" value="Solute-binding_3/MltF_N"/>
</dbReference>
<dbReference type="Gene3D" id="1.10.530.10">
    <property type="match status" value="1"/>
</dbReference>
<dbReference type="PANTHER" id="PTHR35936:SF32">
    <property type="entry name" value="MEMBRANE-BOUND LYTIC MUREIN TRANSGLYCOSYLASE F"/>
    <property type="match status" value="1"/>
</dbReference>
<reference evidence="8" key="1">
    <citation type="submission" date="2016-10" db="EMBL/GenBank/DDBJ databases">
        <authorList>
            <person name="de Groot N.N."/>
        </authorList>
    </citation>
    <scope>NUCLEOTIDE SEQUENCE</scope>
</reference>
<keyword evidence="3" id="KW-0472">Membrane</keyword>
<sequence length="475" mass="54655">MNKFASITLAIFFAFSFFVFGWVSHSAYMPSKRIQKPSLLDQIKKEKKLNVVLLNAPSTYYIGNEGPQGFEYDLLSAYAKHLGVDLNITPAHTVKEALKLSKNPNIHITSASLTKTPSREKLYHFGPSYFEVQEQVICNRGMLGSAKFPRDVEDLEGLKIMVGDDTSYSENLQRLKEDGFDINFTTSSDYSTEELLEMVAKHQIDCTVADSNIYALNLKFFPEIALAFSISGREQLAWLLPKNAKKLEADMYAWLNDFNQQGKVTQLKDHYYSYVLFFDYYNTKMFYRRLKSRLPRYKKYFKEAGKYFGIPWTLLAAVSYQESHWNPRAKSFTGVRGLMMLTQRTAKILGVKNRLNPKQSIIGGTRHLKQMIKFVSKKVKEENRLKFALAAYNIGLGHIQDAQKLATRLGLNPNVWSDLKIVLPLLSQKKYYRTLKFGYARGAEPVKYVDAIYNYKDILDKYEKEKGADTKQKTP</sequence>
<keyword evidence="6" id="KW-0961">Cell wall biogenesis/degradation</keyword>
<dbReference type="SMART" id="SM00062">
    <property type="entry name" value="PBPb"/>
    <property type="match status" value="1"/>
</dbReference>
<dbReference type="InterPro" id="IPR023346">
    <property type="entry name" value="Lysozyme-like_dom_sf"/>
</dbReference>
<evidence type="ECO:0000256" key="2">
    <source>
        <dbReference type="ARBA" id="ARBA00022729"/>
    </source>
</evidence>
<dbReference type="PROSITE" id="PS00922">
    <property type="entry name" value="TRANSGLYCOSYLASE"/>
    <property type="match status" value="1"/>
</dbReference>
<evidence type="ECO:0000259" key="7">
    <source>
        <dbReference type="SMART" id="SM00062"/>
    </source>
</evidence>
<dbReference type="GO" id="GO:0008933">
    <property type="term" value="F:peptidoglycan lytic transglycosylase activity"/>
    <property type="evidence" value="ECO:0007669"/>
    <property type="project" value="InterPro"/>
</dbReference>
<protein>
    <submittedName>
        <fullName evidence="8">Transglycosylase, Slt family</fullName>
    </submittedName>
</protein>
<dbReference type="AlphaFoldDB" id="A0A1W1BP01"/>
<dbReference type="InterPro" id="IPR023703">
    <property type="entry name" value="MltF"/>
</dbReference>
<keyword evidence="2" id="KW-0732">Signal</keyword>
<dbReference type="GO" id="GO:0071555">
    <property type="term" value="P:cell wall organization"/>
    <property type="evidence" value="ECO:0007669"/>
    <property type="project" value="UniProtKB-KW"/>
</dbReference>
<comment type="subcellular location">
    <subcellularLocation>
        <location evidence="1">Cell outer membrane</location>
        <topology evidence="1">Peripheral membrane protein</topology>
    </subcellularLocation>
</comment>
<name>A0A1W1BP01_9ZZZZ</name>
<evidence type="ECO:0000256" key="3">
    <source>
        <dbReference type="ARBA" id="ARBA00023136"/>
    </source>
</evidence>
<accession>A0A1W1BP01</accession>
<evidence type="ECO:0000313" key="8">
    <source>
        <dbReference type="EMBL" id="SFV55254.1"/>
    </source>
</evidence>
<proteinExistence type="inferred from homology"/>
<dbReference type="EMBL" id="FPHK01000016">
    <property type="protein sequence ID" value="SFV55254.1"/>
    <property type="molecule type" value="Genomic_DNA"/>
</dbReference>
<dbReference type="Pfam" id="PF00497">
    <property type="entry name" value="SBP_bac_3"/>
    <property type="match status" value="1"/>
</dbReference>
<dbReference type="InterPro" id="IPR000189">
    <property type="entry name" value="Transglyc_AS"/>
</dbReference>
<dbReference type="GO" id="GO:0009253">
    <property type="term" value="P:peptidoglycan catabolic process"/>
    <property type="evidence" value="ECO:0007669"/>
    <property type="project" value="TreeGrafter"/>
</dbReference>